<reference evidence="3 4" key="1">
    <citation type="submission" date="2024-03" db="EMBL/GenBank/DDBJ databases">
        <title>Human intestinal bacterial collection.</title>
        <authorList>
            <person name="Pauvert C."/>
            <person name="Hitch T.C.A."/>
            <person name="Clavel T."/>
        </authorList>
    </citation>
    <scope>NUCLEOTIDE SEQUENCE [LARGE SCALE GENOMIC DNA]</scope>
    <source>
        <strain evidence="3 4">CLA-AP-H29</strain>
    </source>
</reference>
<dbReference type="InterPro" id="IPR027417">
    <property type="entry name" value="P-loop_NTPase"/>
</dbReference>
<feature type="compositionally biased region" description="Basic and acidic residues" evidence="2">
    <location>
        <begin position="577"/>
        <end position="586"/>
    </location>
</feature>
<feature type="coiled-coil region" evidence="1">
    <location>
        <begin position="307"/>
        <end position="334"/>
    </location>
</feature>
<feature type="compositionally biased region" description="Acidic residues" evidence="2">
    <location>
        <begin position="67"/>
        <end position="79"/>
    </location>
</feature>
<dbReference type="InterPro" id="IPR019734">
    <property type="entry name" value="TPR_rpt"/>
</dbReference>
<evidence type="ECO:0008006" key="5">
    <source>
        <dbReference type="Google" id="ProtNLM"/>
    </source>
</evidence>
<name>A0ABV1EA49_9FIRM</name>
<dbReference type="SUPFAM" id="SSF48452">
    <property type="entry name" value="TPR-like"/>
    <property type="match status" value="1"/>
</dbReference>
<evidence type="ECO:0000256" key="2">
    <source>
        <dbReference type="SAM" id="MobiDB-lite"/>
    </source>
</evidence>
<evidence type="ECO:0000256" key="1">
    <source>
        <dbReference type="SAM" id="Coils"/>
    </source>
</evidence>
<feature type="region of interest" description="Disordered" evidence="2">
    <location>
        <begin position="534"/>
        <end position="609"/>
    </location>
</feature>
<dbReference type="EMBL" id="JBBMFK010000006">
    <property type="protein sequence ID" value="MEQ2442903.1"/>
    <property type="molecule type" value="Genomic_DNA"/>
</dbReference>
<protein>
    <recommendedName>
        <fullName evidence="5">Tetratricopeptide repeat protein</fullName>
    </recommendedName>
</protein>
<feature type="compositionally biased region" description="Pro residues" evidence="2">
    <location>
        <begin position="592"/>
        <end position="601"/>
    </location>
</feature>
<dbReference type="RefSeq" id="WP_349231273.1">
    <property type="nucleotide sequence ID" value="NZ_JBBMFK010000006.1"/>
</dbReference>
<dbReference type="Proteomes" id="UP001464378">
    <property type="component" value="Unassembled WGS sequence"/>
</dbReference>
<accession>A0ABV1EA49</accession>
<comment type="caution">
    <text evidence="3">The sequence shown here is derived from an EMBL/GenBank/DDBJ whole genome shotgun (WGS) entry which is preliminary data.</text>
</comment>
<sequence length="1742" mass="197850">METFQDIILSEIHVGDRVQICYGQQGAQTATGTVLRINEVLIHLKSEKSEPRILLNQIISFDILPPEEEQQDGGGEEQQDPAPDVRTVPAGHVLADLRAELKREEKPLDVKTAAKLLRKALKEEPKTVRETAGGVLDSLENAVANHTLADKLHDLKARTNRIEQTAETASSKALLAALMGVLELGAGEYQTAALCFSQAEWPELAAECLIQAEKPEEALPLLVQSALSGRCLQYAGCRVLGEGCRKARNLSPIIRGKEQTEDEETLHRLLLAAAVAAERESVELEGDASAASGELLDALFYALPASWKELSQEVRDREEQMAQAELERQKEEAAPAETAALTTTIQNFFPEKRYGFLRAYPDNIFFYVTQVTDQDLALRQLLAKGNYSGLEVSYERGTNHLGALAASNIRLTERGQQEADKRLGRIGRDEFQQGTLLFYQKDKTWGKVVDLKGNKWSFKDNALVDPWLEEYCHTNLFFSEQEVLFRLDTLKDGKQVVGQMMREQPFNDAEISYLQLKPSAERLEQWAAFKAALEAPPKQDESDPYEDCPYEALEPAKDLPGGEKNQTPLSKRVQPVSEEKQSDDSVQKPAEPAQPAPAPAPKPEDEPVRKATAWKLGDPCPNYDKAHQLLIRGNLETALYYYKQALEREEKLESTVADLIGLYNRLPDSWQDAVDLFNHYRDYLTKEKALNLEIQIYQKGKTTDALEHLCTVLEQAIRAANRGSRKSHHMIQKAQTYIRLGRYGDALETYRRWRDLYSQYRSTPEGDRLAKAELSVKKGEATCYYHQGEFAEAERLAKEVLRLYPADPIANGILDRTLGVGTYTQDEFNDENFDEDDDGDEVSDGLLNGYVLSRIRNLDLAAVVKSHISAGHYIGTPSEAVQEIRKQVDAGGGSAKARSDKLFAAARIVDELLDRYEPGRRYGAMWKKKLTVQNEKIYASRAIAAWGDYMVDNANQLDTARFAYLSCLPNLGPRDRCFRDSVYCFLRSYTMGQRELSNFISAQQNASSHDGLDFSFLSERSLADALYPEFLVGVLRLMRELRGRRLDFKQGLYDAKPLREGLLRQLGRVLEEPVTMREDMADFSRLLNRAGDLLRKREEELARHMEECARHVMGSLEEERSFHELQSSDWANWLDATDYARLQEFCDILRRECDYHKGMDFEHRAECLKDTIQRIDQLNAAIRETPTRLSFDVYVPALEDIRSQLTEQQTNMYEMLPPQLTWELSTPPHYDASGEVRVYLTVSNQRNHQTADTIEYEGDGEDILSCRPEDDRGSINGLRGDTHTEVILLVRLTEQARQMGSFTLNLRYSYRYNRTAKDFTKSEPQVTELTCVVRTEQFRKLANPYTKNVGSPMHDETMFYGRNDELDRICGKICPPDAPPSYSHGIAIYGQTRTGKSSLLYHLKRRLSQPAYRDRVVIWEVQNMGDILMDSGNAVVGFFYHILNIAQEAFDNRPELAAALAEREVENPAEKILGRPEYASVLFANYMRQLDRIFRERGMVVVVLLDEFTYLHTKIKDGTITSDFMKFWKGFLQNYCVFAVVAGQDDMPDFIRENQNEFACMELMRITYLEEEPAKQLIREPLMRENHLAETPFREGAVDTLYNLTAGSAYLTILLCANLVDYMNASGAAMAGEAIVKSFLRTRAFGRMSFLDESIFEPQLNERGRPELKEINEKILLAVARISRTTGQASQREICAALPGEEGVKNALDRLVQRNVLEQVTGDAYRIEVKLLERWLLETRGE</sequence>
<feature type="region of interest" description="Disordered" evidence="2">
    <location>
        <begin position="67"/>
        <end position="86"/>
    </location>
</feature>
<dbReference type="Gene3D" id="1.25.40.10">
    <property type="entry name" value="Tetratricopeptide repeat domain"/>
    <property type="match status" value="1"/>
</dbReference>
<keyword evidence="4" id="KW-1185">Reference proteome</keyword>
<gene>
    <name evidence="3" type="ORF">WMO64_05425</name>
</gene>
<organism evidence="3 4">
    <name type="scientific">Pseudoflavonifractor intestinihominis</name>
    <dbReference type="NCBI Taxonomy" id="3133171"/>
    <lineage>
        <taxon>Bacteria</taxon>
        <taxon>Bacillati</taxon>
        <taxon>Bacillota</taxon>
        <taxon>Clostridia</taxon>
        <taxon>Eubacteriales</taxon>
        <taxon>Oscillospiraceae</taxon>
        <taxon>Pseudoflavonifractor</taxon>
    </lineage>
</organism>
<proteinExistence type="predicted"/>
<dbReference type="SUPFAM" id="SSF52540">
    <property type="entry name" value="P-loop containing nucleoside triphosphate hydrolases"/>
    <property type="match status" value="1"/>
</dbReference>
<keyword evidence="1" id="KW-0175">Coiled coil</keyword>
<dbReference type="Gene3D" id="3.40.50.300">
    <property type="entry name" value="P-loop containing nucleotide triphosphate hydrolases"/>
    <property type="match status" value="1"/>
</dbReference>
<dbReference type="InterPro" id="IPR011990">
    <property type="entry name" value="TPR-like_helical_dom_sf"/>
</dbReference>
<evidence type="ECO:0000313" key="4">
    <source>
        <dbReference type="Proteomes" id="UP001464378"/>
    </source>
</evidence>
<dbReference type="SMART" id="SM00028">
    <property type="entry name" value="TPR"/>
    <property type="match status" value="3"/>
</dbReference>
<evidence type="ECO:0000313" key="3">
    <source>
        <dbReference type="EMBL" id="MEQ2442903.1"/>
    </source>
</evidence>